<dbReference type="RefSeq" id="XP_005717942.1">
    <property type="nucleotide sequence ID" value="XM_005717885.1"/>
</dbReference>
<dbReference type="Pfam" id="PF09753">
    <property type="entry name" value="Use1"/>
    <property type="match status" value="1"/>
</dbReference>
<dbReference type="Proteomes" id="UP000012073">
    <property type="component" value="Unassembled WGS sequence"/>
</dbReference>
<dbReference type="GO" id="GO:0005789">
    <property type="term" value="C:endoplasmic reticulum membrane"/>
    <property type="evidence" value="ECO:0007669"/>
    <property type="project" value="UniProtKB-SubCell"/>
</dbReference>
<accession>R7QK10</accession>
<dbReference type="InterPro" id="IPR019150">
    <property type="entry name" value="Vesicle_transport_protein_Use1"/>
</dbReference>
<dbReference type="AlphaFoldDB" id="R7QK10"/>
<dbReference type="GO" id="GO:0031201">
    <property type="term" value="C:SNARE complex"/>
    <property type="evidence" value="ECO:0007669"/>
    <property type="project" value="TreeGrafter"/>
</dbReference>
<keyword evidence="4 10" id="KW-0812">Transmembrane</keyword>
<evidence type="ECO:0000313" key="12">
    <source>
        <dbReference type="Proteomes" id="UP000012073"/>
    </source>
</evidence>
<evidence type="ECO:0000256" key="4">
    <source>
        <dbReference type="ARBA" id="ARBA00022692"/>
    </source>
</evidence>
<protein>
    <submittedName>
        <fullName evidence="11">Uncharacterized protein</fullName>
    </submittedName>
</protein>
<evidence type="ECO:0000256" key="7">
    <source>
        <dbReference type="ARBA" id="ARBA00022927"/>
    </source>
</evidence>
<dbReference type="GO" id="GO:0015031">
    <property type="term" value="P:protein transport"/>
    <property type="evidence" value="ECO:0007669"/>
    <property type="project" value="UniProtKB-KW"/>
</dbReference>
<dbReference type="KEGG" id="ccp:CHC_T00006262001"/>
<dbReference type="OrthoDB" id="4506189at2759"/>
<dbReference type="PANTHER" id="PTHR13050">
    <property type="entry name" value="USE1-LIKE PROTEIN"/>
    <property type="match status" value="1"/>
</dbReference>
<reference evidence="12" key="1">
    <citation type="journal article" date="2013" name="Proc. Natl. Acad. Sci. U.S.A.">
        <title>Genome structure and metabolic features in the red seaweed Chondrus crispus shed light on evolution of the Archaeplastida.</title>
        <authorList>
            <person name="Collen J."/>
            <person name="Porcel B."/>
            <person name="Carre W."/>
            <person name="Ball S.G."/>
            <person name="Chaparro C."/>
            <person name="Tonon T."/>
            <person name="Barbeyron T."/>
            <person name="Michel G."/>
            <person name="Noel B."/>
            <person name="Valentin K."/>
            <person name="Elias M."/>
            <person name="Artiguenave F."/>
            <person name="Arun A."/>
            <person name="Aury J.M."/>
            <person name="Barbosa-Neto J.F."/>
            <person name="Bothwell J.H."/>
            <person name="Bouget F.Y."/>
            <person name="Brillet L."/>
            <person name="Cabello-Hurtado F."/>
            <person name="Capella-Gutierrez S."/>
            <person name="Charrier B."/>
            <person name="Cladiere L."/>
            <person name="Cock J.M."/>
            <person name="Coelho S.M."/>
            <person name="Colleoni C."/>
            <person name="Czjzek M."/>
            <person name="Da Silva C."/>
            <person name="Delage L."/>
            <person name="Denoeud F."/>
            <person name="Deschamps P."/>
            <person name="Dittami S.M."/>
            <person name="Gabaldon T."/>
            <person name="Gachon C.M."/>
            <person name="Groisillier A."/>
            <person name="Herve C."/>
            <person name="Jabbari K."/>
            <person name="Katinka M."/>
            <person name="Kloareg B."/>
            <person name="Kowalczyk N."/>
            <person name="Labadie K."/>
            <person name="Leblanc C."/>
            <person name="Lopez P.J."/>
            <person name="McLachlan D.H."/>
            <person name="Meslet-Cladiere L."/>
            <person name="Moustafa A."/>
            <person name="Nehr Z."/>
            <person name="Nyvall Collen P."/>
            <person name="Panaud O."/>
            <person name="Partensky F."/>
            <person name="Poulain J."/>
            <person name="Rensing S.A."/>
            <person name="Rousvoal S."/>
            <person name="Samson G."/>
            <person name="Symeonidi A."/>
            <person name="Weissenbach J."/>
            <person name="Zambounis A."/>
            <person name="Wincker P."/>
            <person name="Boyen C."/>
        </authorList>
    </citation>
    <scope>NUCLEOTIDE SEQUENCE [LARGE SCALE GENOMIC DNA]</scope>
    <source>
        <strain evidence="12">cv. Stackhouse</strain>
    </source>
</reference>
<keyword evidence="12" id="KW-1185">Reference proteome</keyword>
<feature type="transmembrane region" description="Helical" evidence="10">
    <location>
        <begin position="249"/>
        <end position="272"/>
    </location>
</feature>
<keyword evidence="8 10" id="KW-1133">Transmembrane helix</keyword>
<dbReference type="GO" id="GO:0006890">
    <property type="term" value="P:retrograde vesicle-mediated transport, Golgi to endoplasmic reticulum"/>
    <property type="evidence" value="ECO:0007669"/>
    <property type="project" value="TreeGrafter"/>
</dbReference>
<dbReference type="STRING" id="2769.R7QK10"/>
<dbReference type="GeneID" id="17325757"/>
<organism evidence="11 12">
    <name type="scientific">Chondrus crispus</name>
    <name type="common">Carrageen Irish moss</name>
    <name type="synonym">Polymorpha crispa</name>
    <dbReference type="NCBI Taxonomy" id="2769"/>
    <lineage>
        <taxon>Eukaryota</taxon>
        <taxon>Rhodophyta</taxon>
        <taxon>Florideophyceae</taxon>
        <taxon>Rhodymeniophycidae</taxon>
        <taxon>Gigartinales</taxon>
        <taxon>Gigartinaceae</taxon>
        <taxon>Chondrus</taxon>
    </lineage>
</organism>
<keyword evidence="9 10" id="KW-0472">Membrane</keyword>
<comment type="subcellular location">
    <subcellularLocation>
        <location evidence="1">Endoplasmic reticulum membrane</location>
        <topology evidence="1">Single-pass type IV membrane protein</topology>
    </subcellularLocation>
</comment>
<dbReference type="GO" id="GO:0005484">
    <property type="term" value="F:SNAP receptor activity"/>
    <property type="evidence" value="ECO:0007669"/>
    <property type="project" value="TreeGrafter"/>
</dbReference>
<name>R7QK10_CHOCR</name>
<dbReference type="PANTHER" id="PTHR13050:SF7">
    <property type="entry name" value="VESICLE TRANSPORT PROTEIN USE1"/>
    <property type="match status" value="1"/>
</dbReference>
<dbReference type="EMBL" id="HG001898">
    <property type="protein sequence ID" value="CDF38073.1"/>
    <property type="molecule type" value="Genomic_DNA"/>
</dbReference>
<evidence type="ECO:0000256" key="2">
    <source>
        <dbReference type="ARBA" id="ARBA00007891"/>
    </source>
</evidence>
<keyword evidence="3" id="KW-0813">Transport</keyword>
<evidence type="ECO:0000256" key="9">
    <source>
        <dbReference type="ARBA" id="ARBA00023136"/>
    </source>
</evidence>
<evidence type="ECO:0000256" key="1">
    <source>
        <dbReference type="ARBA" id="ARBA00004163"/>
    </source>
</evidence>
<keyword evidence="6" id="KW-0931">ER-Golgi transport</keyword>
<evidence type="ECO:0000256" key="10">
    <source>
        <dbReference type="SAM" id="Phobius"/>
    </source>
</evidence>
<keyword evidence="5" id="KW-0256">Endoplasmic reticulum</keyword>
<evidence type="ECO:0000313" key="11">
    <source>
        <dbReference type="EMBL" id="CDF38073.1"/>
    </source>
</evidence>
<evidence type="ECO:0000256" key="3">
    <source>
        <dbReference type="ARBA" id="ARBA00022448"/>
    </source>
</evidence>
<keyword evidence="7" id="KW-0653">Protein transport</keyword>
<sequence>MGNLIAEGIQARRYVGDIASAEGERKLMREYIEAMKRKSMRVLHRAELYAKSGHASWPGIDPTITDPVSLAEEYVHVVENYEAVLMEEESRAKLVKEKVVGPGDDSREGEAVRKLAMEEEDWEAADDVSYRETLKREQVLTRDADDARKELLGESQGMRRRKGGGRTVVGSIVLQDEEFMARHQPIEVELTSNLVGLVGQLKQSILANKGKLEKDSIVLDETEEVVYKNLAGTSKQREELKTYSNSFSISWWAMLVVALVMLFIFVLLVIVLKIPI</sequence>
<evidence type="ECO:0000256" key="6">
    <source>
        <dbReference type="ARBA" id="ARBA00022892"/>
    </source>
</evidence>
<dbReference type="Gramene" id="CDF38073">
    <property type="protein sequence ID" value="CDF38073"/>
    <property type="gene ID" value="CHC_T00006262001"/>
</dbReference>
<gene>
    <name evidence="11" type="ORF">CHC_T00006262001</name>
</gene>
<proteinExistence type="inferred from homology"/>
<comment type="similarity">
    <text evidence="2">Belongs to the USE1 family.</text>
</comment>
<evidence type="ECO:0000256" key="5">
    <source>
        <dbReference type="ARBA" id="ARBA00022824"/>
    </source>
</evidence>
<evidence type="ECO:0000256" key="8">
    <source>
        <dbReference type="ARBA" id="ARBA00022989"/>
    </source>
</evidence>